<sequence>MIPGRALGSSPQALAFYQTHGFVESGREAIDLLDTLTAEAIVMSAYVENLRTRFA</sequence>
<dbReference type="AlphaFoldDB" id="B9JP58"/>
<accession>B9JP58</accession>
<dbReference type="HOGENOM" id="CLU_3021578_0_0_5"/>
<proteinExistence type="predicted"/>
<gene>
    <name evidence="1" type="ordered locus">Arad_14018</name>
</gene>
<geneLocation type="plasmid" evidence="1 2">
    <name>pAtK84b</name>
</geneLocation>
<reference evidence="1 2" key="1">
    <citation type="journal article" date="2009" name="J. Bacteriol.">
        <title>Genome sequences of three Agrobacterium biovars help elucidate the evolution of multichromosome genomes in bacteria.</title>
        <authorList>
            <person name="Slater S.C."/>
            <person name="Goldman B.S."/>
            <person name="Goodner B."/>
            <person name="Setubal J.C."/>
            <person name="Farrand S.K."/>
            <person name="Nester E.W."/>
            <person name="Burr T.J."/>
            <person name="Banta L."/>
            <person name="Dickerman A.W."/>
            <person name="Paulsen I."/>
            <person name="Otten L."/>
            <person name="Suen G."/>
            <person name="Welch R."/>
            <person name="Almeida N.F."/>
            <person name="Arnold F."/>
            <person name="Burton O.T."/>
            <person name="Du Z."/>
            <person name="Ewing A."/>
            <person name="Godsy E."/>
            <person name="Heisel S."/>
            <person name="Houmiel K.L."/>
            <person name="Jhaveri J."/>
            <person name="Lu J."/>
            <person name="Miller N.M."/>
            <person name="Norton S."/>
            <person name="Chen Q."/>
            <person name="Phoolcharoen W."/>
            <person name="Ohlin V."/>
            <person name="Ondrusek D."/>
            <person name="Pride N."/>
            <person name="Stricklin S.L."/>
            <person name="Sun J."/>
            <person name="Wheeler C."/>
            <person name="Wilson L."/>
            <person name="Zhu H."/>
            <person name="Wood D.W."/>
        </authorList>
    </citation>
    <scope>NUCLEOTIDE SEQUENCE [LARGE SCALE GENOMIC DNA]</scope>
    <source>
        <strain evidence="2">K84 / ATCC BAA-868</strain>
        <plasmid evidence="1 2">pAtK84b</plasmid>
    </source>
</reference>
<name>B9JP58_RHIR8</name>
<evidence type="ECO:0008006" key="3">
    <source>
        <dbReference type="Google" id="ProtNLM"/>
    </source>
</evidence>
<dbReference type="Proteomes" id="UP000001600">
    <property type="component" value="Plasmid pAtK84b"/>
</dbReference>
<evidence type="ECO:0000313" key="2">
    <source>
        <dbReference type="Proteomes" id="UP000001600"/>
    </source>
</evidence>
<protein>
    <recommendedName>
        <fullName evidence="3">Acetyltransferase protein</fullName>
    </recommendedName>
</protein>
<keyword evidence="1" id="KW-0614">Plasmid</keyword>
<dbReference type="KEGG" id="ara:Arad_14018"/>
<evidence type="ECO:0000313" key="1">
    <source>
        <dbReference type="EMBL" id="ACM30927.1"/>
    </source>
</evidence>
<organism evidence="1 2">
    <name type="scientific">Rhizobium rhizogenes (strain K84 / ATCC BAA-868)</name>
    <name type="common">Agrobacterium radiobacter</name>
    <dbReference type="NCBI Taxonomy" id="311403"/>
    <lineage>
        <taxon>Bacteria</taxon>
        <taxon>Pseudomonadati</taxon>
        <taxon>Pseudomonadota</taxon>
        <taxon>Alphaproteobacteria</taxon>
        <taxon>Hyphomicrobiales</taxon>
        <taxon>Rhizobiaceae</taxon>
        <taxon>Rhizobium/Agrobacterium group</taxon>
        <taxon>Rhizobium</taxon>
    </lineage>
</organism>
<dbReference type="EMBL" id="CP000630">
    <property type="protein sequence ID" value="ACM30927.1"/>
    <property type="molecule type" value="Genomic_DNA"/>
</dbReference>